<reference evidence="1" key="1">
    <citation type="submission" date="2021-06" db="EMBL/GenBank/DDBJ databases">
        <authorList>
            <person name="Kallberg Y."/>
            <person name="Tangrot J."/>
            <person name="Rosling A."/>
        </authorList>
    </citation>
    <scope>NUCLEOTIDE SEQUENCE</scope>
    <source>
        <strain evidence="1">CL551</strain>
    </source>
</reference>
<sequence length="173" mass="19525">MNQLFSKSSISISPKSNVEYTVGSKSGRQISPLSCSPSSISISTNASNSILDHPLILHCQPTFSYVPIHNNSDGSWTPASSDNELTMPTTPTSSVFTPLDDNSTEYMSFPNFEKFSDESWTEIRIEKCDLNEIQMESYDEMLVGPSDDRRIHYIDFMPSYKVQDYLEIFLVPK</sequence>
<dbReference type="Proteomes" id="UP000789342">
    <property type="component" value="Unassembled WGS sequence"/>
</dbReference>
<evidence type="ECO:0000313" key="2">
    <source>
        <dbReference type="Proteomes" id="UP000789342"/>
    </source>
</evidence>
<organism evidence="1 2">
    <name type="scientific">Acaulospora morrowiae</name>
    <dbReference type="NCBI Taxonomy" id="94023"/>
    <lineage>
        <taxon>Eukaryota</taxon>
        <taxon>Fungi</taxon>
        <taxon>Fungi incertae sedis</taxon>
        <taxon>Mucoromycota</taxon>
        <taxon>Glomeromycotina</taxon>
        <taxon>Glomeromycetes</taxon>
        <taxon>Diversisporales</taxon>
        <taxon>Acaulosporaceae</taxon>
        <taxon>Acaulospora</taxon>
    </lineage>
</organism>
<dbReference type="OrthoDB" id="2443480at2759"/>
<dbReference type="AlphaFoldDB" id="A0A9N9D2W7"/>
<feature type="non-terminal residue" evidence="1">
    <location>
        <position position="1"/>
    </location>
</feature>
<protein>
    <submittedName>
        <fullName evidence="1">4154_t:CDS:1</fullName>
    </submittedName>
</protein>
<evidence type="ECO:0000313" key="1">
    <source>
        <dbReference type="EMBL" id="CAG8620540.1"/>
    </source>
</evidence>
<gene>
    <name evidence="1" type="ORF">AMORRO_LOCUS8642</name>
</gene>
<comment type="caution">
    <text evidence="1">The sequence shown here is derived from an EMBL/GenBank/DDBJ whole genome shotgun (WGS) entry which is preliminary data.</text>
</comment>
<keyword evidence="2" id="KW-1185">Reference proteome</keyword>
<accession>A0A9N9D2W7</accession>
<dbReference type="EMBL" id="CAJVPV010007555">
    <property type="protein sequence ID" value="CAG8620540.1"/>
    <property type="molecule type" value="Genomic_DNA"/>
</dbReference>
<name>A0A9N9D2W7_9GLOM</name>
<proteinExistence type="predicted"/>